<protein>
    <submittedName>
        <fullName evidence="1">Uncharacterized protein</fullName>
    </submittedName>
</protein>
<sequence length="67" mass="7305">MQANGNVAGLSWGRLGRSRLVMVFRGEKSAWAVLSWQDLGMVYVLLLQIEFGSFNALVGLHLASPNA</sequence>
<organism evidence="1 2">
    <name type="scientific">Chromobacterium vaccinii</name>
    <dbReference type="NCBI Taxonomy" id="1108595"/>
    <lineage>
        <taxon>Bacteria</taxon>
        <taxon>Pseudomonadati</taxon>
        <taxon>Pseudomonadota</taxon>
        <taxon>Betaproteobacteria</taxon>
        <taxon>Neisseriales</taxon>
        <taxon>Chromobacteriaceae</taxon>
        <taxon>Chromobacterium</taxon>
    </lineage>
</organism>
<evidence type="ECO:0000313" key="2">
    <source>
        <dbReference type="Proteomes" id="UP001455709"/>
    </source>
</evidence>
<gene>
    <name evidence="1" type="ORF">ABGV49_08235</name>
</gene>
<dbReference type="RefSeq" id="WP_347370330.1">
    <property type="nucleotide sequence ID" value="NZ_JBDOJC010000001.1"/>
</dbReference>
<dbReference type="Proteomes" id="UP001455709">
    <property type="component" value="Unassembled WGS sequence"/>
</dbReference>
<accession>A0ABV0FAC3</accession>
<name>A0ABV0FAC3_9NEIS</name>
<evidence type="ECO:0000313" key="1">
    <source>
        <dbReference type="EMBL" id="MEO2217034.1"/>
    </source>
</evidence>
<reference evidence="1 2" key="1">
    <citation type="submission" date="2024-05" db="EMBL/GenBank/DDBJ databases">
        <authorList>
            <person name="De Oliveira J.P."/>
            <person name="Noriler S.A."/>
            <person name="De Oliveira A.G."/>
            <person name="Sipoli D.S."/>
        </authorList>
    </citation>
    <scope>NUCLEOTIDE SEQUENCE [LARGE SCALE GENOMIC DNA]</scope>
    <source>
        <strain evidence="1 2">LABIM189</strain>
    </source>
</reference>
<dbReference type="EMBL" id="JBDOJC010000001">
    <property type="protein sequence ID" value="MEO2217034.1"/>
    <property type="molecule type" value="Genomic_DNA"/>
</dbReference>
<proteinExistence type="predicted"/>
<comment type="caution">
    <text evidence="1">The sequence shown here is derived from an EMBL/GenBank/DDBJ whole genome shotgun (WGS) entry which is preliminary data.</text>
</comment>
<keyword evidence="2" id="KW-1185">Reference proteome</keyword>